<evidence type="ECO:0000256" key="5">
    <source>
        <dbReference type="ARBA" id="ARBA00022737"/>
    </source>
</evidence>
<dbReference type="InterPro" id="IPR036322">
    <property type="entry name" value="WD40_repeat_dom_sf"/>
</dbReference>
<dbReference type="InterPro" id="IPR024298">
    <property type="entry name" value="Sec16_Sec23-bd"/>
</dbReference>
<evidence type="ECO:0000256" key="10">
    <source>
        <dbReference type="SAM" id="MobiDB-lite"/>
    </source>
</evidence>
<protein>
    <recommendedName>
        <fullName evidence="11">Sec16 Sec23-binding domain-containing protein</fullName>
    </recommendedName>
</protein>
<sequence length="1046" mass="112621">MACIKGVNRSASVAVAPDAPYMAAGTMAGAVDLSFSSSANIEIFKLDLQSDDRDLPVVGESTSSERFNRLSWSKPPSGSGSQDFSLGLIAGGLVDGNIDIWNPLTLIRSETGESASVERLTRHRGPVRGLEFNAIAANLLASGADDGEICIWDLINPTEPTHFPPLRGTGSAAQGEISFLSWNSKVQHILASSSYNGTTVIWDLKKQKPVISFADSVRRRCSVLQWNPDVATQLVVASDEDGSPSLRFMQLWDMRNIMSPVKEFVGHTKGVIAMSWCPNDSSYLLTCAKDNRTICWDTVSAEIVCELPAGTNWNFDVHWYPKVPGVISASSFDGKIGIYNIEGCSRYGVGESDFGAGPLRAPKWYKRPAGASFGFGGKIVSFHPGSSGAGASSGVSEVYVHSLVTEQSLVDRSSEFESAIQNGERSSLRALCDKKAQESESEDDRETWGLLRVMFEDDGTARTNLITHLGFSIPEETKEIGQDDLSAEVNALGLDDSITDKAVLGSEKETTIFPSDNGEDFFNNLPSPKADTPLSTSGDKFVAGDMVPITDQIQQEPDELEESADPSFDESVQHALAVGDYKGAVAKCISANKMADALVIAHAGGPMLWESTRDQYLKLSHSPYLKIVSATVSNDLSSLVNTRPLKFWKETLAVLCSFSSVEAWEDLCNALAAKLIAAGNTLAATICYICAGNIDKTVDIWSRNLTTDHEGRSYVDHLQELMEKTIVLALATGQKRFSASLCKLVEKYAEILASQGLLTTAMEYLKLLGSDELSPELVILRDRIALSTEPEKVAKTVAFENPPPASGPIHGTDQPTYPYFPEPGQQPVQPPVPGNPYGDIYQEPGRGYVNPAPYQPHMFIPSQTSQVVQDKYTTPPVSTPPTVAFIPSTPPALANVDKYHQPTLGSQLYPGTTMPGFQPMQTRPGSGAPHTSLVNPVPSNKMGPAVVPSPQSGFMAVNSGVVQGSHPGSLQPSSPPAPARPSVAPAPPPTIQTVDTSKVPGSRQQAIFHILPKHLNTVPYLKGGFLRHYGAALSKVYIYCPQQVDI</sequence>
<dbReference type="SMART" id="SM00320">
    <property type="entry name" value="WD40"/>
    <property type="match status" value="5"/>
</dbReference>
<dbReference type="SUPFAM" id="SSF50978">
    <property type="entry name" value="WD40 repeat-like"/>
    <property type="match status" value="1"/>
</dbReference>
<dbReference type="AlphaFoldDB" id="A0AAW1W1C7"/>
<proteinExistence type="inferred from homology"/>
<dbReference type="PANTHER" id="PTHR13923">
    <property type="entry name" value="SEC31-RELATED PROTEIN"/>
    <property type="match status" value="1"/>
</dbReference>
<evidence type="ECO:0000256" key="6">
    <source>
        <dbReference type="ARBA" id="ARBA00022824"/>
    </source>
</evidence>
<keyword evidence="3" id="KW-0813">Transport</keyword>
<gene>
    <name evidence="12" type="ORF">M0R45_036821</name>
</gene>
<dbReference type="InterPro" id="IPR001680">
    <property type="entry name" value="WD40_rpt"/>
</dbReference>
<feature type="domain" description="Sec16 Sec23-binding" evidence="11">
    <location>
        <begin position="572"/>
        <end position="767"/>
    </location>
</feature>
<evidence type="ECO:0000313" key="12">
    <source>
        <dbReference type="EMBL" id="KAK9912994.1"/>
    </source>
</evidence>
<evidence type="ECO:0000256" key="9">
    <source>
        <dbReference type="PROSITE-ProRule" id="PRU00221"/>
    </source>
</evidence>
<feature type="repeat" description="WD" evidence="9">
    <location>
        <begin position="120"/>
        <end position="154"/>
    </location>
</feature>
<dbReference type="Gene3D" id="1.25.40.1030">
    <property type="match status" value="1"/>
</dbReference>
<keyword evidence="5" id="KW-0677">Repeat</keyword>
<feature type="repeat" description="WD" evidence="9">
    <location>
        <begin position="264"/>
        <end position="306"/>
    </location>
</feature>
<dbReference type="Pfam" id="PF00400">
    <property type="entry name" value="WD40"/>
    <property type="match status" value="2"/>
</dbReference>
<evidence type="ECO:0000256" key="1">
    <source>
        <dbReference type="ARBA" id="ARBA00004240"/>
    </source>
</evidence>
<reference evidence="12 13" key="1">
    <citation type="journal article" date="2023" name="G3 (Bethesda)">
        <title>A chromosome-length genome assembly and annotation of blackberry (Rubus argutus, cv. 'Hillquist').</title>
        <authorList>
            <person name="Bruna T."/>
            <person name="Aryal R."/>
            <person name="Dudchenko O."/>
            <person name="Sargent D.J."/>
            <person name="Mead D."/>
            <person name="Buti M."/>
            <person name="Cavallini A."/>
            <person name="Hytonen T."/>
            <person name="Andres J."/>
            <person name="Pham M."/>
            <person name="Weisz D."/>
            <person name="Mascagni F."/>
            <person name="Usai G."/>
            <person name="Natali L."/>
            <person name="Bassil N."/>
            <person name="Fernandez G.E."/>
            <person name="Lomsadze A."/>
            <person name="Armour M."/>
            <person name="Olukolu B."/>
            <person name="Poorten T."/>
            <person name="Britton C."/>
            <person name="Davik J."/>
            <person name="Ashrafi H."/>
            <person name="Aiden E.L."/>
            <person name="Borodovsky M."/>
            <person name="Worthington M."/>
        </authorList>
    </citation>
    <scope>NUCLEOTIDE SEQUENCE [LARGE SCALE GENOMIC DNA]</scope>
    <source>
        <strain evidence="12">PI 553951</strain>
    </source>
</reference>
<evidence type="ECO:0000313" key="13">
    <source>
        <dbReference type="Proteomes" id="UP001457282"/>
    </source>
</evidence>
<keyword evidence="6" id="KW-0256">Endoplasmic reticulum</keyword>
<evidence type="ECO:0000259" key="11">
    <source>
        <dbReference type="Pfam" id="PF12931"/>
    </source>
</evidence>
<dbReference type="GO" id="GO:0090110">
    <property type="term" value="P:COPII-coated vesicle cargo loading"/>
    <property type="evidence" value="ECO:0007669"/>
    <property type="project" value="TreeGrafter"/>
</dbReference>
<organism evidence="12 13">
    <name type="scientific">Rubus argutus</name>
    <name type="common">Southern blackberry</name>
    <dbReference type="NCBI Taxonomy" id="59490"/>
    <lineage>
        <taxon>Eukaryota</taxon>
        <taxon>Viridiplantae</taxon>
        <taxon>Streptophyta</taxon>
        <taxon>Embryophyta</taxon>
        <taxon>Tracheophyta</taxon>
        <taxon>Spermatophyta</taxon>
        <taxon>Magnoliopsida</taxon>
        <taxon>eudicotyledons</taxon>
        <taxon>Gunneridae</taxon>
        <taxon>Pentapetalae</taxon>
        <taxon>rosids</taxon>
        <taxon>fabids</taxon>
        <taxon>Rosales</taxon>
        <taxon>Rosaceae</taxon>
        <taxon>Rosoideae</taxon>
        <taxon>Rosoideae incertae sedis</taxon>
        <taxon>Rubus</taxon>
    </lineage>
</organism>
<dbReference type="Gene3D" id="2.130.10.10">
    <property type="entry name" value="YVTN repeat-like/Quinoprotein amine dehydrogenase"/>
    <property type="match status" value="1"/>
</dbReference>
<dbReference type="InterPro" id="IPR019775">
    <property type="entry name" value="WD40_repeat_CS"/>
</dbReference>
<evidence type="ECO:0000256" key="2">
    <source>
        <dbReference type="ARBA" id="ARBA00009358"/>
    </source>
</evidence>
<keyword evidence="8" id="KW-0653">Protein transport</keyword>
<evidence type="ECO:0000256" key="4">
    <source>
        <dbReference type="ARBA" id="ARBA00022574"/>
    </source>
</evidence>
<dbReference type="PANTHER" id="PTHR13923:SF11">
    <property type="entry name" value="SECRETORY 31, ISOFORM D"/>
    <property type="match status" value="1"/>
</dbReference>
<dbReference type="FunFam" id="2.130.10.10:FF:000295">
    <property type="entry name" value="Protein transport protein SEC31 homolog B"/>
    <property type="match status" value="1"/>
</dbReference>
<comment type="similarity">
    <text evidence="2">Belongs to the WD repeat SEC31 family.</text>
</comment>
<dbReference type="EMBL" id="JBEDUW010000007">
    <property type="protein sequence ID" value="KAK9912994.1"/>
    <property type="molecule type" value="Genomic_DNA"/>
</dbReference>
<comment type="caution">
    <text evidence="12">The sequence shown here is derived from an EMBL/GenBank/DDBJ whole genome shotgun (WGS) entry which is preliminary data.</text>
</comment>
<evidence type="ECO:0000256" key="3">
    <source>
        <dbReference type="ARBA" id="ARBA00022448"/>
    </source>
</evidence>
<dbReference type="PROSITE" id="PS50294">
    <property type="entry name" value="WD_REPEATS_REGION"/>
    <property type="match status" value="1"/>
</dbReference>
<dbReference type="GO" id="GO:0007029">
    <property type="term" value="P:endoplasmic reticulum organization"/>
    <property type="evidence" value="ECO:0007669"/>
    <property type="project" value="TreeGrafter"/>
</dbReference>
<dbReference type="FunFam" id="1.25.40.1030:FF:000004">
    <property type="entry name" value="Protein transport protein SEC31 homolog B"/>
    <property type="match status" value="1"/>
</dbReference>
<dbReference type="GO" id="GO:0015031">
    <property type="term" value="P:protein transport"/>
    <property type="evidence" value="ECO:0007669"/>
    <property type="project" value="UniProtKB-KW"/>
</dbReference>
<dbReference type="PROSITE" id="PS00678">
    <property type="entry name" value="WD_REPEATS_1"/>
    <property type="match status" value="1"/>
</dbReference>
<accession>A0AAW1W1C7</accession>
<comment type="subcellular location">
    <subcellularLocation>
        <location evidence="1">Endoplasmic reticulum</location>
    </subcellularLocation>
</comment>
<dbReference type="PROSITE" id="PS50082">
    <property type="entry name" value="WD_REPEATS_2"/>
    <property type="match status" value="2"/>
</dbReference>
<dbReference type="GO" id="GO:0070971">
    <property type="term" value="C:endoplasmic reticulum exit site"/>
    <property type="evidence" value="ECO:0007669"/>
    <property type="project" value="TreeGrafter"/>
</dbReference>
<name>A0AAW1W1C7_RUBAR</name>
<dbReference type="InterPro" id="IPR040251">
    <property type="entry name" value="SEC31-like"/>
</dbReference>
<evidence type="ECO:0000256" key="7">
    <source>
        <dbReference type="ARBA" id="ARBA00022892"/>
    </source>
</evidence>
<dbReference type="GO" id="GO:0005198">
    <property type="term" value="F:structural molecule activity"/>
    <property type="evidence" value="ECO:0007669"/>
    <property type="project" value="TreeGrafter"/>
</dbReference>
<dbReference type="GO" id="GO:0030127">
    <property type="term" value="C:COPII vesicle coat"/>
    <property type="evidence" value="ECO:0007669"/>
    <property type="project" value="TreeGrafter"/>
</dbReference>
<keyword evidence="13" id="KW-1185">Reference proteome</keyword>
<dbReference type="Pfam" id="PF12931">
    <property type="entry name" value="TPR_Sec16"/>
    <property type="match status" value="1"/>
</dbReference>
<evidence type="ECO:0000256" key="8">
    <source>
        <dbReference type="ARBA" id="ARBA00022927"/>
    </source>
</evidence>
<feature type="region of interest" description="Disordered" evidence="10">
    <location>
        <begin position="962"/>
        <end position="999"/>
    </location>
</feature>
<keyword evidence="4 9" id="KW-0853">WD repeat</keyword>
<dbReference type="Proteomes" id="UP001457282">
    <property type="component" value="Unassembled WGS sequence"/>
</dbReference>
<dbReference type="InterPro" id="IPR015943">
    <property type="entry name" value="WD40/YVTN_repeat-like_dom_sf"/>
</dbReference>
<keyword evidence="7" id="KW-0931">ER-Golgi transport</keyword>
<feature type="compositionally biased region" description="Pro residues" evidence="10">
    <location>
        <begin position="973"/>
        <end position="990"/>
    </location>
</feature>